<reference evidence="1" key="1">
    <citation type="journal article" date="2014" name="Front. Microbiol.">
        <title>High frequency of phylogenetically diverse reductive dehalogenase-homologous genes in deep subseafloor sedimentary metagenomes.</title>
        <authorList>
            <person name="Kawai M."/>
            <person name="Futagami T."/>
            <person name="Toyoda A."/>
            <person name="Takaki Y."/>
            <person name="Nishi S."/>
            <person name="Hori S."/>
            <person name="Arai W."/>
            <person name="Tsubouchi T."/>
            <person name="Morono Y."/>
            <person name="Uchiyama I."/>
            <person name="Ito T."/>
            <person name="Fujiyama A."/>
            <person name="Inagaki F."/>
            <person name="Takami H."/>
        </authorList>
    </citation>
    <scope>NUCLEOTIDE SEQUENCE</scope>
    <source>
        <strain evidence="1">Expedition CK06-06</strain>
    </source>
</reference>
<dbReference type="AlphaFoldDB" id="X1PAI6"/>
<evidence type="ECO:0008006" key="2">
    <source>
        <dbReference type="Google" id="ProtNLM"/>
    </source>
</evidence>
<dbReference type="Pfam" id="PF00106">
    <property type="entry name" value="adh_short"/>
    <property type="match status" value="1"/>
</dbReference>
<organism evidence="1">
    <name type="scientific">marine sediment metagenome</name>
    <dbReference type="NCBI Taxonomy" id="412755"/>
    <lineage>
        <taxon>unclassified sequences</taxon>
        <taxon>metagenomes</taxon>
        <taxon>ecological metagenomes</taxon>
    </lineage>
</organism>
<gene>
    <name evidence="1" type="ORF">S06H3_58189</name>
</gene>
<dbReference type="InterPro" id="IPR002347">
    <property type="entry name" value="SDR_fam"/>
</dbReference>
<dbReference type="SUPFAM" id="SSF51735">
    <property type="entry name" value="NAD(P)-binding Rossmann-fold domains"/>
    <property type="match status" value="1"/>
</dbReference>
<sequence length="73" mass="7842">MKGKIISDSLRIVITGGSSGIGEAVAFEMAKSNHCFFLMGRNDGRLKKIVESLHSLGCEAHYDVGNVGNEEDT</sequence>
<evidence type="ECO:0000313" key="1">
    <source>
        <dbReference type="EMBL" id="GAI52873.1"/>
    </source>
</evidence>
<dbReference type="Gene3D" id="3.40.50.720">
    <property type="entry name" value="NAD(P)-binding Rossmann-like Domain"/>
    <property type="match status" value="1"/>
</dbReference>
<comment type="caution">
    <text evidence="1">The sequence shown here is derived from an EMBL/GenBank/DDBJ whole genome shotgun (WGS) entry which is preliminary data.</text>
</comment>
<feature type="non-terminal residue" evidence="1">
    <location>
        <position position="73"/>
    </location>
</feature>
<accession>X1PAI6</accession>
<proteinExistence type="predicted"/>
<protein>
    <recommendedName>
        <fullName evidence="2">Ketoreductase (KR) domain-containing protein</fullName>
    </recommendedName>
</protein>
<name>X1PAI6_9ZZZZ</name>
<dbReference type="EMBL" id="BARV01037642">
    <property type="protein sequence ID" value="GAI52873.1"/>
    <property type="molecule type" value="Genomic_DNA"/>
</dbReference>
<dbReference type="InterPro" id="IPR036291">
    <property type="entry name" value="NAD(P)-bd_dom_sf"/>
</dbReference>